<protein>
    <recommendedName>
        <fullName evidence="4">BTB domain-containing protein</fullName>
    </recommendedName>
</protein>
<evidence type="ECO:0008006" key="4">
    <source>
        <dbReference type="Google" id="ProtNLM"/>
    </source>
</evidence>
<evidence type="ECO:0000313" key="3">
    <source>
        <dbReference type="Proteomes" id="UP000311382"/>
    </source>
</evidence>
<evidence type="ECO:0000313" key="2">
    <source>
        <dbReference type="EMBL" id="TNY19434.1"/>
    </source>
</evidence>
<dbReference type="Proteomes" id="UP000311382">
    <property type="component" value="Unassembled WGS sequence"/>
</dbReference>
<proteinExistence type="predicted"/>
<feature type="compositionally biased region" description="Low complexity" evidence="1">
    <location>
        <begin position="357"/>
        <end position="377"/>
    </location>
</feature>
<gene>
    <name evidence="2" type="ORF">DMC30DRAFT_305507</name>
</gene>
<comment type="caution">
    <text evidence="2">The sequence shown here is derived from an EMBL/GenBank/DDBJ whole genome shotgun (WGS) entry which is preliminary data.</text>
</comment>
<name>A0A5C5FTX4_9BASI</name>
<reference evidence="2 3" key="1">
    <citation type="submission" date="2019-03" db="EMBL/GenBank/DDBJ databases">
        <title>Rhodosporidium diobovatum UCD-FST 08-225 genome sequencing, assembly, and annotation.</title>
        <authorList>
            <person name="Fakankun I.U."/>
            <person name="Fristensky B."/>
            <person name="Levin D.B."/>
        </authorList>
    </citation>
    <scope>NUCLEOTIDE SEQUENCE [LARGE SCALE GENOMIC DNA]</scope>
    <source>
        <strain evidence="2 3">UCD-FST 08-225</strain>
    </source>
</reference>
<evidence type="ECO:0000256" key="1">
    <source>
        <dbReference type="SAM" id="MobiDB-lite"/>
    </source>
</evidence>
<keyword evidence="3" id="KW-1185">Reference proteome</keyword>
<sequence>MAQPAAPAAATAPTAGPVVPKLASFSVEGDYRVTFAVDLELKIDEPELRKTLPLDDVPLPGKWSVVVEREGDKVKFTATHGTLPVGGLGDNAKVSLKLEWQDGSTFHQLNRSDWGRKAAPSLNPKVNAPYTGYAVSATLRELATARIHSTRTLDPATQRKYRLTFELRQAGLFRTAARSEPKDFAERLPDFGLRALPNDVRLFFPRVEGRPEAELWTSEDLLVRSSPYFRVLFSSGLAETVPVRLPRADEDDDSGLSPPSERLSAPEGLVATVAEDSDDETDKVDLGRSSRSLHDMRKDGAFSYKQVVVTQAAYSTYRAVLLWMQTGYIAFAPLSSSLAVLAQAAGLVPQRSRRPTRSTPRSRSPSRPSRSIASRTS</sequence>
<dbReference type="EMBL" id="SOZI01000096">
    <property type="protein sequence ID" value="TNY19434.1"/>
    <property type="molecule type" value="Genomic_DNA"/>
</dbReference>
<accession>A0A5C5FTX4</accession>
<organism evidence="2 3">
    <name type="scientific">Rhodotorula diobovata</name>
    <dbReference type="NCBI Taxonomy" id="5288"/>
    <lineage>
        <taxon>Eukaryota</taxon>
        <taxon>Fungi</taxon>
        <taxon>Dikarya</taxon>
        <taxon>Basidiomycota</taxon>
        <taxon>Pucciniomycotina</taxon>
        <taxon>Microbotryomycetes</taxon>
        <taxon>Sporidiobolales</taxon>
        <taxon>Sporidiobolaceae</taxon>
        <taxon>Rhodotorula</taxon>
    </lineage>
</organism>
<dbReference type="AlphaFoldDB" id="A0A5C5FTX4"/>
<feature type="region of interest" description="Disordered" evidence="1">
    <location>
        <begin position="244"/>
        <end position="268"/>
    </location>
</feature>
<feature type="region of interest" description="Disordered" evidence="1">
    <location>
        <begin position="346"/>
        <end position="377"/>
    </location>
</feature>
<dbReference type="OrthoDB" id="2535138at2759"/>